<protein>
    <submittedName>
        <fullName evidence="2">Uncharacterized protein</fullName>
    </submittedName>
</protein>
<proteinExistence type="predicted"/>
<evidence type="ECO:0000313" key="3">
    <source>
        <dbReference type="Proteomes" id="UP000762676"/>
    </source>
</evidence>
<evidence type="ECO:0000256" key="1">
    <source>
        <dbReference type="SAM" id="MobiDB-lite"/>
    </source>
</evidence>
<accession>A0AAV4GSI3</accession>
<organism evidence="2 3">
    <name type="scientific">Elysia marginata</name>
    <dbReference type="NCBI Taxonomy" id="1093978"/>
    <lineage>
        <taxon>Eukaryota</taxon>
        <taxon>Metazoa</taxon>
        <taxon>Spiralia</taxon>
        <taxon>Lophotrochozoa</taxon>
        <taxon>Mollusca</taxon>
        <taxon>Gastropoda</taxon>
        <taxon>Heterobranchia</taxon>
        <taxon>Euthyneura</taxon>
        <taxon>Panpulmonata</taxon>
        <taxon>Sacoglossa</taxon>
        <taxon>Placobranchoidea</taxon>
        <taxon>Plakobranchidae</taxon>
        <taxon>Elysia</taxon>
    </lineage>
</organism>
<feature type="region of interest" description="Disordered" evidence="1">
    <location>
        <begin position="1"/>
        <end position="24"/>
    </location>
</feature>
<keyword evidence="3" id="KW-1185">Reference proteome</keyword>
<reference evidence="2 3" key="1">
    <citation type="journal article" date="2021" name="Elife">
        <title>Chloroplast acquisition without the gene transfer in kleptoplastic sea slugs, Plakobranchus ocellatus.</title>
        <authorList>
            <person name="Maeda T."/>
            <person name="Takahashi S."/>
            <person name="Yoshida T."/>
            <person name="Shimamura S."/>
            <person name="Takaki Y."/>
            <person name="Nagai Y."/>
            <person name="Toyoda A."/>
            <person name="Suzuki Y."/>
            <person name="Arimoto A."/>
            <person name="Ishii H."/>
            <person name="Satoh N."/>
            <person name="Nishiyama T."/>
            <person name="Hasebe M."/>
            <person name="Maruyama T."/>
            <person name="Minagawa J."/>
            <person name="Obokata J."/>
            <person name="Shigenobu S."/>
        </authorList>
    </citation>
    <scope>NUCLEOTIDE SEQUENCE [LARGE SCALE GENOMIC DNA]</scope>
</reference>
<comment type="caution">
    <text evidence="2">The sequence shown here is derived from an EMBL/GenBank/DDBJ whole genome shotgun (WGS) entry which is preliminary data.</text>
</comment>
<evidence type="ECO:0000313" key="2">
    <source>
        <dbReference type="EMBL" id="GFR88322.1"/>
    </source>
</evidence>
<dbReference type="Proteomes" id="UP000762676">
    <property type="component" value="Unassembled WGS sequence"/>
</dbReference>
<dbReference type="EMBL" id="BMAT01005152">
    <property type="protein sequence ID" value="GFR88322.1"/>
    <property type="molecule type" value="Genomic_DNA"/>
</dbReference>
<name>A0AAV4GSI3_9GAST</name>
<gene>
    <name evidence="2" type="ORF">ElyMa_002514500</name>
</gene>
<sequence>MLSSRGPTPSKKLGSAGGQEGAAETKKNRDRWFLSFDCATKSFAFALLRIREPAPDLFARAVAVAAAAAAGGASALQPAIQALNSETREGLYLAAGAAVDLVPEKKNKEIPTVERVGAAVEYLRGPVAKALEAAAADGCPAWDSPELNVVVEFQMGANAPARAITIVLLTHFAGAHTFLVGPAYKNKLWYRSRPDLKHCHFIERYKSLYTANKNHAKALYFDHIGPLFDHRVDVLHSVPSRLRKDFADCVLQVLGFLAYGDLEKAAKNF</sequence>
<dbReference type="AlphaFoldDB" id="A0AAV4GSI3"/>